<proteinExistence type="predicted"/>
<dbReference type="STRING" id="407821.A0A087UVA3"/>
<name>A0A087UVA3_STEMI</name>
<keyword evidence="1" id="KW-0812">Transmembrane</keyword>
<dbReference type="EMBL" id="KK121822">
    <property type="protein sequence ID" value="KFM81292.1"/>
    <property type="molecule type" value="Genomic_DNA"/>
</dbReference>
<keyword evidence="1" id="KW-0472">Membrane</keyword>
<reference evidence="2 3" key="1">
    <citation type="submission" date="2013-11" db="EMBL/GenBank/DDBJ databases">
        <title>Genome sequencing of Stegodyphus mimosarum.</title>
        <authorList>
            <person name="Bechsgaard J."/>
        </authorList>
    </citation>
    <scope>NUCLEOTIDE SEQUENCE [LARGE SCALE GENOMIC DNA]</scope>
</reference>
<keyword evidence="3" id="KW-1185">Reference proteome</keyword>
<dbReference type="SUPFAM" id="SSF103473">
    <property type="entry name" value="MFS general substrate transporter"/>
    <property type="match status" value="1"/>
</dbReference>
<protein>
    <submittedName>
        <fullName evidence="2">Organic cation transporter-like protein</fullName>
    </submittedName>
</protein>
<sequence>MKHKTSQTIHNDAKLPENKSDPVEFTDIVGGIGRWQVMLLLTTMLSGLPIAWNHLGMAFLAFPVDHWCARPNGMNESLETWFAEYLPNDQNEGKPQHSRCEMFALNQSTDEVDRSKAVPCNTWEFSTGYYSLIEEWHVVCSNDWMLSTSQSVYMLGFLAAVLVSGQIADLYGRHPTMMMNIVILFFFLIPRIHNF</sequence>
<evidence type="ECO:0000256" key="1">
    <source>
        <dbReference type="SAM" id="Phobius"/>
    </source>
</evidence>
<evidence type="ECO:0000313" key="3">
    <source>
        <dbReference type="Proteomes" id="UP000054359"/>
    </source>
</evidence>
<keyword evidence="1" id="KW-1133">Transmembrane helix</keyword>
<dbReference type="Gene3D" id="1.20.1250.20">
    <property type="entry name" value="MFS general substrate transporter like domains"/>
    <property type="match status" value="1"/>
</dbReference>
<dbReference type="AlphaFoldDB" id="A0A087UVA3"/>
<gene>
    <name evidence="2" type="ORF">X975_11216</name>
</gene>
<dbReference type="InterPro" id="IPR036259">
    <property type="entry name" value="MFS_trans_sf"/>
</dbReference>
<evidence type="ECO:0000313" key="2">
    <source>
        <dbReference type="EMBL" id="KFM81292.1"/>
    </source>
</evidence>
<dbReference type="OrthoDB" id="6432280at2759"/>
<feature type="non-terminal residue" evidence="2">
    <location>
        <position position="195"/>
    </location>
</feature>
<dbReference type="Proteomes" id="UP000054359">
    <property type="component" value="Unassembled WGS sequence"/>
</dbReference>
<feature type="transmembrane region" description="Helical" evidence="1">
    <location>
        <begin position="177"/>
        <end position="193"/>
    </location>
</feature>
<dbReference type="OMA" id="WTITEEF"/>
<feature type="transmembrane region" description="Helical" evidence="1">
    <location>
        <begin position="152"/>
        <end position="171"/>
    </location>
</feature>
<accession>A0A087UVA3</accession>
<organism evidence="2 3">
    <name type="scientific">Stegodyphus mimosarum</name>
    <name type="common">African social velvet spider</name>
    <dbReference type="NCBI Taxonomy" id="407821"/>
    <lineage>
        <taxon>Eukaryota</taxon>
        <taxon>Metazoa</taxon>
        <taxon>Ecdysozoa</taxon>
        <taxon>Arthropoda</taxon>
        <taxon>Chelicerata</taxon>
        <taxon>Arachnida</taxon>
        <taxon>Araneae</taxon>
        <taxon>Araneomorphae</taxon>
        <taxon>Entelegynae</taxon>
        <taxon>Eresoidea</taxon>
        <taxon>Eresidae</taxon>
        <taxon>Stegodyphus</taxon>
    </lineage>
</organism>